<name>A0A9J5WQR0_SOLCO</name>
<accession>A0A9J5WQR0</accession>
<evidence type="ECO:0000313" key="2">
    <source>
        <dbReference type="Proteomes" id="UP000824120"/>
    </source>
</evidence>
<dbReference type="AlphaFoldDB" id="A0A9J5WQR0"/>
<reference evidence="1 2" key="1">
    <citation type="submission" date="2020-09" db="EMBL/GenBank/DDBJ databases">
        <title>De no assembly of potato wild relative species, Solanum commersonii.</title>
        <authorList>
            <person name="Cho K."/>
        </authorList>
    </citation>
    <scope>NUCLEOTIDE SEQUENCE [LARGE SCALE GENOMIC DNA]</scope>
    <source>
        <strain evidence="1">LZ3.2</strain>
        <tissue evidence="1">Leaf</tissue>
    </source>
</reference>
<protein>
    <submittedName>
        <fullName evidence="1">Uncharacterized protein</fullName>
    </submittedName>
</protein>
<gene>
    <name evidence="1" type="ORF">H5410_057787</name>
</gene>
<sequence length="135" mass="15648">MMRDFDKKISLLLRMSFDQNLVANKIWYLRGATRLGTRLSERRWSDPYEGQDKGSHHETEMKASIGLVAMDSKRILLLAHGSPIHFVGSFMIVEAFAIRKVVEKAIQNEWGHSMSFLMQKCSGYIERQMLRLSEI</sequence>
<comment type="caution">
    <text evidence="1">The sequence shown here is derived from an EMBL/GenBank/DDBJ whole genome shotgun (WGS) entry which is preliminary data.</text>
</comment>
<dbReference type="EMBL" id="JACXVP010000011">
    <property type="protein sequence ID" value="KAG5577653.1"/>
    <property type="molecule type" value="Genomic_DNA"/>
</dbReference>
<proteinExistence type="predicted"/>
<evidence type="ECO:0000313" key="1">
    <source>
        <dbReference type="EMBL" id="KAG5577653.1"/>
    </source>
</evidence>
<organism evidence="1 2">
    <name type="scientific">Solanum commersonii</name>
    <name type="common">Commerson's wild potato</name>
    <name type="synonym">Commerson's nightshade</name>
    <dbReference type="NCBI Taxonomy" id="4109"/>
    <lineage>
        <taxon>Eukaryota</taxon>
        <taxon>Viridiplantae</taxon>
        <taxon>Streptophyta</taxon>
        <taxon>Embryophyta</taxon>
        <taxon>Tracheophyta</taxon>
        <taxon>Spermatophyta</taxon>
        <taxon>Magnoliopsida</taxon>
        <taxon>eudicotyledons</taxon>
        <taxon>Gunneridae</taxon>
        <taxon>Pentapetalae</taxon>
        <taxon>asterids</taxon>
        <taxon>lamiids</taxon>
        <taxon>Solanales</taxon>
        <taxon>Solanaceae</taxon>
        <taxon>Solanoideae</taxon>
        <taxon>Solaneae</taxon>
        <taxon>Solanum</taxon>
    </lineage>
</organism>
<dbReference type="Proteomes" id="UP000824120">
    <property type="component" value="Chromosome 11"/>
</dbReference>
<keyword evidence="2" id="KW-1185">Reference proteome</keyword>